<feature type="region of interest" description="Disordered" evidence="1">
    <location>
        <begin position="1"/>
        <end position="56"/>
    </location>
</feature>
<feature type="transmembrane region" description="Helical" evidence="2">
    <location>
        <begin position="104"/>
        <end position="124"/>
    </location>
</feature>
<dbReference type="Pfam" id="PF04892">
    <property type="entry name" value="VanZ"/>
    <property type="match status" value="1"/>
</dbReference>
<feature type="transmembrane region" description="Helical" evidence="2">
    <location>
        <begin position="365"/>
        <end position="382"/>
    </location>
</feature>
<evidence type="ECO:0000313" key="4">
    <source>
        <dbReference type="EMBL" id="ARU52008.1"/>
    </source>
</evidence>
<sequence length="443" mass="46933">MLAREPGPRRARGRCGAGTRCRSARERGAGARRRGSRRDTGARDHDPRPRTPNRPRALRGARVIDRWTWPAYVGVIGGALLFAAFLVPALAWQSRRYGGLSGRRLVGAAAVAVYGVALVAYTLLPLPSGDLAEWCARYGVAGAELVPFHSLADIRRDTAGLGPGATLRSAAVLQVVFNVVLFVPWGLLVRRYLGRGVVVATLSGLAASLLIETTQYTGIFGIIPCSYRVADVDDVLTNTLGALLGALAAPLLLRWMPRAAELEARRGEARPVTVSRRWLGMLLDALLVTVLGVVLQVGYRTVLLLLGRPLPDGTDWPQWLLGTLVPFALVFVVPTFLGSGASWGQRTVWLAPRWAGRPGTTAQRVARAAAGGALWGALGLLADLPTDVPTALAVAGDVAVPVAWLFALVSVVAVPFTPGRRGLSGVVSGAEVVDARETTLSPA</sequence>
<organism evidence="4 5">
    <name type="scientific">Cellulosimicrobium cellulans</name>
    <name type="common">Arthrobacter luteus</name>
    <dbReference type="NCBI Taxonomy" id="1710"/>
    <lineage>
        <taxon>Bacteria</taxon>
        <taxon>Bacillati</taxon>
        <taxon>Actinomycetota</taxon>
        <taxon>Actinomycetes</taxon>
        <taxon>Micrococcales</taxon>
        <taxon>Promicromonosporaceae</taxon>
        <taxon>Cellulosimicrobium</taxon>
    </lineage>
</organism>
<gene>
    <name evidence="4" type="ORF">CBR64_11515</name>
</gene>
<accession>A0A1Y0HV01</accession>
<feature type="transmembrane region" description="Helical" evidence="2">
    <location>
        <begin position="388"/>
        <end position="414"/>
    </location>
</feature>
<dbReference type="AlphaFoldDB" id="A0A1Y0HV01"/>
<feature type="domain" description="VanZ-like" evidence="3">
    <location>
        <begin position="112"/>
        <end position="252"/>
    </location>
</feature>
<keyword evidence="2" id="KW-0812">Transmembrane</keyword>
<evidence type="ECO:0000256" key="1">
    <source>
        <dbReference type="SAM" id="MobiDB-lite"/>
    </source>
</evidence>
<feature type="transmembrane region" description="Helical" evidence="2">
    <location>
        <begin position="196"/>
        <end position="223"/>
    </location>
</feature>
<evidence type="ECO:0000256" key="2">
    <source>
        <dbReference type="SAM" id="Phobius"/>
    </source>
</evidence>
<dbReference type="PANTHER" id="PTHR36834">
    <property type="entry name" value="MEMBRANE PROTEIN-RELATED"/>
    <property type="match status" value="1"/>
</dbReference>
<proteinExistence type="predicted"/>
<feature type="transmembrane region" description="Helical" evidence="2">
    <location>
        <begin position="319"/>
        <end position="344"/>
    </location>
</feature>
<feature type="transmembrane region" description="Helical" evidence="2">
    <location>
        <begin position="69"/>
        <end position="92"/>
    </location>
</feature>
<dbReference type="Proteomes" id="UP000196228">
    <property type="component" value="Chromosome"/>
</dbReference>
<dbReference type="InterPro" id="IPR006976">
    <property type="entry name" value="VanZ-like"/>
</dbReference>
<reference evidence="4 5" key="1">
    <citation type="submission" date="2017-05" db="EMBL/GenBank/DDBJ databases">
        <authorList>
            <person name="Song R."/>
            <person name="Chenine A.L."/>
            <person name="Ruprecht R.M."/>
        </authorList>
    </citation>
    <scope>NUCLEOTIDE SEQUENCE [LARGE SCALE GENOMIC DNA]</scope>
    <source>
        <strain evidence="4 5">PSBB019</strain>
    </source>
</reference>
<protein>
    <recommendedName>
        <fullName evidence="3">VanZ-like domain-containing protein</fullName>
    </recommendedName>
</protein>
<dbReference type="EMBL" id="CP021383">
    <property type="protein sequence ID" value="ARU52008.1"/>
    <property type="molecule type" value="Genomic_DNA"/>
</dbReference>
<feature type="transmembrane region" description="Helical" evidence="2">
    <location>
        <begin position="235"/>
        <end position="257"/>
    </location>
</feature>
<evidence type="ECO:0000259" key="3">
    <source>
        <dbReference type="Pfam" id="PF04892"/>
    </source>
</evidence>
<feature type="transmembrane region" description="Helical" evidence="2">
    <location>
        <begin position="171"/>
        <end position="189"/>
    </location>
</feature>
<dbReference type="InterPro" id="IPR053150">
    <property type="entry name" value="Teicoplanin_resist-assoc"/>
</dbReference>
<name>A0A1Y0HV01_CELCE</name>
<dbReference type="KEGG" id="cceu:CBR64_11515"/>
<evidence type="ECO:0000313" key="5">
    <source>
        <dbReference type="Proteomes" id="UP000196228"/>
    </source>
</evidence>
<keyword evidence="2" id="KW-1133">Transmembrane helix</keyword>
<dbReference type="PANTHER" id="PTHR36834:SF1">
    <property type="entry name" value="INTEGRAL MEMBRANE PROTEIN"/>
    <property type="match status" value="1"/>
</dbReference>
<feature type="compositionally biased region" description="Basic and acidic residues" evidence="1">
    <location>
        <begin position="37"/>
        <end position="49"/>
    </location>
</feature>
<keyword evidence="2" id="KW-0472">Membrane</keyword>
<feature type="transmembrane region" description="Helical" evidence="2">
    <location>
        <begin position="278"/>
        <end position="299"/>
    </location>
</feature>